<accession>A0A6V7V4F5</accession>
<organism evidence="2 3">
    <name type="scientific">Meloidogyne enterolobii</name>
    <name type="common">Root-knot nematode worm</name>
    <name type="synonym">Meloidogyne mayaguensis</name>
    <dbReference type="NCBI Taxonomy" id="390850"/>
    <lineage>
        <taxon>Eukaryota</taxon>
        <taxon>Metazoa</taxon>
        <taxon>Ecdysozoa</taxon>
        <taxon>Nematoda</taxon>
        <taxon>Chromadorea</taxon>
        <taxon>Rhabditida</taxon>
        <taxon>Tylenchina</taxon>
        <taxon>Tylenchomorpha</taxon>
        <taxon>Tylenchoidea</taxon>
        <taxon>Meloidogynidae</taxon>
        <taxon>Meloidogyninae</taxon>
        <taxon>Meloidogyne</taxon>
    </lineage>
</organism>
<gene>
    <name evidence="2" type="ORF">MENT_LOCUS20493</name>
</gene>
<feature type="region of interest" description="Disordered" evidence="1">
    <location>
        <begin position="1"/>
        <end position="32"/>
    </location>
</feature>
<evidence type="ECO:0000313" key="2">
    <source>
        <dbReference type="EMBL" id="CAD2169169.1"/>
    </source>
</evidence>
<protein>
    <submittedName>
        <fullName evidence="2">Uncharacterized protein</fullName>
    </submittedName>
</protein>
<name>A0A6V7V4F5_MELEN</name>
<dbReference type="Proteomes" id="UP000580250">
    <property type="component" value="Unassembled WGS sequence"/>
</dbReference>
<sequence length="439" mass="51434">MSLPSNSVEQNGVEQNLSDGWSKDGNEDKSTTLTDDITQTLDWTDKEYKDKLKMRATINSTLTKKWIKKIPTKIKINLSAQEKLDVFKYLNFSQLISFQKTNYYFNNFINSYKNELARDYFNIKIIDKLAMKKSKSGLPQNSLLQVPDPNRPGQALKYKKIDIKVKSFGFSLNDDLKKKWELAVSERVPLFLSFNGSREAYILLDKLYPTNEERSCNLNLKLPLVPKNIEEMCIVRYWLERLFRCGYERAEFDNIIFNPVLIELLFENEVKELNTKQTTLRYCIGKFESEGMKFVKDHLKIFDKFSFEFTLYDEDSDFDGIIMDILNDGARFPHVCITNYLGIYIVKLIKKKITTSTSCSSIVSKIEFKVRNSDPMWNYSYLHKEGVETKKFISSGQIRCFSSYEIANTDNPNIVFSINYFWWDSEDYGGDIDFKIKRK</sequence>
<dbReference type="AlphaFoldDB" id="A0A6V7V4F5"/>
<proteinExistence type="predicted"/>
<reference evidence="2 3" key="1">
    <citation type="submission" date="2020-08" db="EMBL/GenBank/DDBJ databases">
        <authorList>
            <person name="Koutsovoulos G."/>
            <person name="Danchin GJ E."/>
        </authorList>
    </citation>
    <scope>NUCLEOTIDE SEQUENCE [LARGE SCALE GENOMIC DNA]</scope>
</reference>
<evidence type="ECO:0000256" key="1">
    <source>
        <dbReference type="SAM" id="MobiDB-lite"/>
    </source>
</evidence>
<feature type="compositionally biased region" description="Basic and acidic residues" evidence="1">
    <location>
        <begin position="21"/>
        <end position="30"/>
    </location>
</feature>
<comment type="caution">
    <text evidence="2">The sequence shown here is derived from an EMBL/GenBank/DDBJ whole genome shotgun (WGS) entry which is preliminary data.</text>
</comment>
<dbReference type="EMBL" id="CAJEWN010000149">
    <property type="protein sequence ID" value="CAD2169169.1"/>
    <property type="molecule type" value="Genomic_DNA"/>
</dbReference>
<feature type="compositionally biased region" description="Polar residues" evidence="1">
    <location>
        <begin position="1"/>
        <end position="19"/>
    </location>
</feature>
<dbReference type="OrthoDB" id="5904133at2759"/>
<evidence type="ECO:0000313" key="3">
    <source>
        <dbReference type="Proteomes" id="UP000580250"/>
    </source>
</evidence>